<organism evidence="3 4">
    <name type="scientific">Marinicrinis sediminis</name>
    <dbReference type="NCBI Taxonomy" id="1652465"/>
    <lineage>
        <taxon>Bacteria</taxon>
        <taxon>Bacillati</taxon>
        <taxon>Bacillota</taxon>
        <taxon>Bacilli</taxon>
        <taxon>Bacillales</taxon>
        <taxon>Paenibacillaceae</taxon>
    </lineage>
</organism>
<dbReference type="PANTHER" id="PTHR43318:SF2">
    <property type="entry name" value="UDP-N-ACETYLGLUCOSAMINE 4,6-DEHYDRATASE (INVERTING)"/>
    <property type="match status" value="1"/>
</dbReference>
<dbReference type="SUPFAM" id="SSF51735">
    <property type="entry name" value="NAD(P)-binding Rossmann-fold domains"/>
    <property type="match status" value="1"/>
</dbReference>
<gene>
    <name evidence="3" type="ORF">ACFSUC_02870</name>
</gene>
<evidence type="ECO:0000256" key="1">
    <source>
        <dbReference type="ARBA" id="ARBA00007430"/>
    </source>
</evidence>
<reference evidence="4" key="1">
    <citation type="journal article" date="2019" name="Int. J. Syst. Evol. Microbiol.">
        <title>The Global Catalogue of Microorganisms (GCM) 10K type strain sequencing project: providing services to taxonomists for standard genome sequencing and annotation.</title>
        <authorList>
            <consortium name="The Broad Institute Genomics Platform"/>
            <consortium name="The Broad Institute Genome Sequencing Center for Infectious Disease"/>
            <person name="Wu L."/>
            <person name="Ma J."/>
        </authorList>
    </citation>
    <scope>NUCLEOTIDE SEQUENCE [LARGE SCALE GENOMIC DNA]</scope>
    <source>
        <strain evidence="4">KCTC 33676</strain>
    </source>
</reference>
<dbReference type="InterPro" id="IPR003869">
    <property type="entry name" value="Polysac_CapD-like"/>
</dbReference>
<feature type="domain" description="Polysaccharide biosynthesis protein CapD-like" evidence="2">
    <location>
        <begin position="17"/>
        <end position="296"/>
    </location>
</feature>
<dbReference type="InterPro" id="IPR036291">
    <property type="entry name" value="NAD(P)-bd_dom_sf"/>
</dbReference>
<dbReference type="PANTHER" id="PTHR43318">
    <property type="entry name" value="UDP-N-ACETYLGLUCOSAMINE 4,6-DEHYDRATASE"/>
    <property type="match status" value="1"/>
</dbReference>
<evidence type="ECO:0000259" key="2">
    <source>
        <dbReference type="Pfam" id="PF02719"/>
    </source>
</evidence>
<proteinExistence type="inferred from homology"/>
<sequence length="343" mass="38652">MNTAADQLKLFLRNQQVLVTGGTGSIGREIVASLLKHGARKIVIFNKDDSKQYLLKQTYAGLPHVHFLLGDIRDYERVEFATRGMDLIFHAAALKQVPICEEHPFEAVKTNVLGSEHIIRASIVNQVHKVVNISTDKAVNPTNTMGASKLLAEKLFSQANQMLHPSRTRFCSVRFGNVLGSRGSVIPLFLHQVKAHKPLTVTDSRMTRFFMSIHQAAYLTLKAALYCSGGETFILKMESLRLSDLCKAMSLFCKQEQLPEPHVQVIGVRPGEKLHEELLSVKEVRHLFEDEELYVVYPPGLQQKDSQHFKPSAIQDYRSDQIQPATPRKLLAILNQYEQQGKV</sequence>
<comment type="caution">
    <text evidence="3">The sequence shown here is derived from an EMBL/GenBank/DDBJ whole genome shotgun (WGS) entry which is preliminary data.</text>
</comment>
<dbReference type="EMBL" id="JBHUMM010000002">
    <property type="protein sequence ID" value="MFD2670550.1"/>
    <property type="molecule type" value="Genomic_DNA"/>
</dbReference>
<evidence type="ECO:0000313" key="3">
    <source>
        <dbReference type="EMBL" id="MFD2670550.1"/>
    </source>
</evidence>
<dbReference type="InterPro" id="IPR051203">
    <property type="entry name" value="Polysaccharide_Synthase-Rel"/>
</dbReference>
<dbReference type="RefSeq" id="WP_379927939.1">
    <property type="nucleotide sequence ID" value="NZ_JBHUMM010000002.1"/>
</dbReference>
<comment type="similarity">
    <text evidence="1">Belongs to the polysaccharide synthase family.</text>
</comment>
<dbReference type="CDD" id="cd05237">
    <property type="entry name" value="UDP_invert_4-6DH_SDR_e"/>
    <property type="match status" value="1"/>
</dbReference>
<evidence type="ECO:0000313" key="4">
    <source>
        <dbReference type="Proteomes" id="UP001597497"/>
    </source>
</evidence>
<dbReference type="Pfam" id="PF02719">
    <property type="entry name" value="Polysacc_synt_2"/>
    <property type="match status" value="1"/>
</dbReference>
<protein>
    <submittedName>
        <fullName evidence="3">SDR family NAD(P)-dependent oxidoreductase</fullName>
    </submittedName>
</protein>
<name>A0ABW5R720_9BACL</name>
<accession>A0ABW5R720</accession>
<dbReference type="Gene3D" id="3.40.50.720">
    <property type="entry name" value="NAD(P)-binding Rossmann-like Domain"/>
    <property type="match status" value="1"/>
</dbReference>
<dbReference type="Proteomes" id="UP001597497">
    <property type="component" value="Unassembled WGS sequence"/>
</dbReference>
<keyword evidence="4" id="KW-1185">Reference proteome</keyword>